<organism evidence="2 3">
    <name type="scientific">Volvox reticuliferus</name>
    <dbReference type="NCBI Taxonomy" id="1737510"/>
    <lineage>
        <taxon>Eukaryota</taxon>
        <taxon>Viridiplantae</taxon>
        <taxon>Chlorophyta</taxon>
        <taxon>core chlorophytes</taxon>
        <taxon>Chlorophyceae</taxon>
        <taxon>CS clade</taxon>
        <taxon>Chlamydomonadales</taxon>
        <taxon>Volvocaceae</taxon>
        <taxon>Volvox</taxon>
    </lineage>
</organism>
<name>A0A8J4CSI7_9CHLO</name>
<dbReference type="Proteomes" id="UP000747110">
    <property type="component" value="Unassembled WGS sequence"/>
</dbReference>
<keyword evidence="3" id="KW-1185">Reference proteome</keyword>
<accession>A0A8J4CSI7</accession>
<dbReference type="EMBL" id="BNCP01000034">
    <property type="protein sequence ID" value="GIL85862.1"/>
    <property type="molecule type" value="Genomic_DNA"/>
</dbReference>
<gene>
    <name evidence="2" type="ORF">Vretifemale_14382</name>
</gene>
<evidence type="ECO:0000313" key="3">
    <source>
        <dbReference type="Proteomes" id="UP000747110"/>
    </source>
</evidence>
<sequence>MASSSSLAPGKCQIHGIATGINCPSGHEARAGIFPRPRNLFRFSQLLSAFDSSMIRSQDAANRIQAVAKEWYVRGQVQEQRGRQQLDQCFQAVMNKHPKKMRAACRILAAFRNVVRARRSVNAPASVASASLAAASTTGGAPRSGLSPSRPSPGALRQSAASVLLGSPPMQGSLASPNDGRGGGEGAAAGSPPRKSPVVDATGAAQRARTSMMMVPRRYKELHAQVWV</sequence>
<dbReference type="OrthoDB" id="542278at2759"/>
<protein>
    <submittedName>
        <fullName evidence="2">Uncharacterized protein</fullName>
    </submittedName>
</protein>
<proteinExistence type="predicted"/>
<evidence type="ECO:0000256" key="1">
    <source>
        <dbReference type="SAM" id="MobiDB-lite"/>
    </source>
</evidence>
<reference evidence="2" key="1">
    <citation type="journal article" date="2021" name="Proc. Natl. Acad. Sci. U.S.A.">
        <title>Three genomes in the algal genus Volvox reveal the fate of a haploid sex-determining region after a transition to homothallism.</title>
        <authorList>
            <person name="Yamamoto K."/>
            <person name="Hamaji T."/>
            <person name="Kawai-Toyooka H."/>
            <person name="Matsuzaki R."/>
            <person name="Takahashi F."/>
            <person name="Nishimura Y."/>
            <person name="Kawachi M."/>
            <person name="Noguchi H."/>
            <person name="Minakuchi Y."/>
            <person name="Umen J.G."/>
            <person name="Toyoda A."/>
            <person name="Nozaki H."/>
        </authorList>
    </citation>
    <scope>NUCLEOTIDE SEQUENCE</scope>
    <source>
        <strain evidence="2">NIES-3786</strain>
    </source>
</reference>
<evidence type="ECO:0000313" key="2">
    <source>
        <dbReference type="EMBL" id="GIL85862.1"/>
    </source>
</evidence>
<dbReference type="AlphaFoldDB" id="A0A8J4CSI7"/>
<comment type="caution">
    <text evidence="2">The sequence shown here is derived from an EMBL/GenBank/DDBJ whole genome shotgun (WGS) entry which is preliminary data.</text>
</comment>
<feature type="region of interest" description="Disordered" evidence="1">
    <location>
        <begin position="136"/>
        <end position="209"/>
    </location>
</feature>
<feature type="compositionally biased region" description="Low complexity" evidence="1">
    <location>
        <begin position="136"/>
        <end position="157"/>
    </location>
</feature>